<evidence type="ECO:0000313" key="9">
    <source>
        <dbReference type="EMBL" id="MUB66032.1"/>
    </source>
</evidence>
<dbReference type="InterPro" id="IPR002781">
    <property type="entry name" value="TM_pro_TauE-like"/>
</dbReference>
<dbReference type="PANTHER" id="PTHR30269">
    <property type="entry name" value="TRANSMEMBRANE PROTEIN YFCA"/>
    <property type="match status" value="1"/>
</dbReference>
<dbReference type="Pfam" id="PF01925">
    <property type="entry name" value="TauE"/>
    <property type="match status" value="1"/>
</dbReference>
<evidence type="ECO:0000256" key="7">
    <source>
        <dbReference type="ARBA" id="ARBA00023136"/>
    </source>
</evidence>
<evidence type="ECO:0000256" key="6">
    <source>
        <dbReference type="ARBA" id="ARBA00022989"/>
    </source>
</evidence>
<feature type="transmembrane region" description="Helical" evidence="8">
    <location>
        <begin position="206"/>
        <end position="224"/>
    </location>
</feature>
<evidence type="ECO:0000256" key="4">
    <source>
        <dbReference type="ARBA" id="ARBA00022475"/>
    </source>
</evidence>
<dbReference type="EMBL" id="WNME01000020">
    <property type="protein sequence ID" value="MUB66032.1"/>
    <property type="molecule type" value="Genomic_DNA"/>
</dbReference>
<name>A0AAW9WQS9_9FIRM</name>
<comment type="similarity">
    <text evidence="2 8">Belongs to the 4-toluene sulfonate uptake permease (TSUP) (TC 2.A.102) family.</text>
</comment>
<sequence length="253" mass="27549">MVRRASLSLGTGEEMSGNIREYLFIIIVLFANIIEGITGFAGTMLAMPASMLLIGAEEAKVILNMVALMVSSTIAVKTYKKINRKELVKITSLMMLGMVIGLYLFAVLPVKLLSVCYGVLIIAVAVNGLASKKRMELPAGILIIIVLAAGIIHGLFLSGGALLVVYVTAVIKEKGVIRATLAPVWLMLNTIILLQDIWFGRITFHTLRLTGMCMIPVILALVLGNYLHNKIKQERFVHLTYLLLIISGVSLVI</sequence>
<accession>A0AAW9WQS9</accession>
<reference evidence="9 10" key="1">
    <citation type="submission" date="2019-09" db="EMBL/GenBank/DDBJ databases">
        <title>Draft genome sequencing of Hungatella hathewayi 123Y-2.</title>
        <authorList>
            <person name="Lv Q."/>
            <person name="Li S."/>
        </authorList>
    </citation>
    <scope>NUCLEOTIDE SEQUENCE [LARGE SCALE GENOMIC DNA]</scope>
    <source>
        <strain evidence="9 10">123Y-2</strain>
    </source>
</reference>
<organism evidence="9 10">
    <name type="scientific">Hungatella hathewayi</name>
    <dbReference type="NCBI Taxonomy" id="154046"/>
    <lineage>
        <taxon>Bacteria</taxon>
        <taxon>Bacillati</taxon>
        <taxon>Bacillota</taxon>
        <taxon>Clostridia</taxon>
        <taxon>Lachnospirales</taxon>
        <taxon>Lachnospiraceae</taxon>
        <taxon>Hungatella</taxon>
    </lineage>
</organism>
<keyword evidence="5 8" id="KW-0812">Transmembrane</keyword>
<evidence type="ECO:0000256" key="1">
    <source>
        <dbReference type="ARBA" id="ARBA00004651"/>
    </source>
</evidence>
<comment type="subcellular location">
    <subcellularLocation>
        <location evidence="1 8">Cell membrane</location>
        <topology evidence="1 8">Multi-pass membrane protein</topology>
    </subcellularLocation>
</comment>
<keyword evidence="7 8" id="KW-0472">Membrane</keyword>
<gene>
    <name evidence="9" type="ORF">GNE07_23710</name>
</gene>
<evidence type="ECO:0000256" key="8">
    <source>
        <dbReference type="RuleBase" id="RU363041"/>
    </source>
</evidence>
<keyword evidence="6 8" id="KW-1133">Transmembrane helix</keyword>
<feature type="transmembrane region" description="Helical" evidence="8">
    <location>
        <begin position="175"/>
        <end position="194"/>
    </location>
</feature>
<evidence type="ECO:0000256" key="5">
    <source>
        <dbReference type="ARBA" id="ARBA00022692"/>
    </source>
</evidence>
<proteinExistence type="inferred from homology"/>
<protein>
    <recommendedName>
        <fullName evidence="8">Probable membrane transporter protein</fullName>
    </recommendedName>
</protein>
<comment type="caution">
    <text evidence="9">The sequence shown here is derived from an EMBL/GenBank/DDBJ whole genome shotgun (WGS) entry which is preliminary data.</text>
</comment>
<dbReference type="InterPro" id="IPR052017">
    <property type="entry name" value="TSUP"/>
</dbReference>
<evidence type="ECO:0000256" key="2">
    <source>
        <dbReference type="ARBA" id="ARBA00009142"/>
    </source>
</evidence>
<keyword evidence="4 8" id="KW-1003">Cell membrane</keyword>
<dbReference type="Proteomes" id="UP000434223">
    <property type="component" value="Unassembled WGS sequence"/>
</dbReference>
<dbReference type="AlphaFoldDB" id="A0AAW9WQS9"/>
<evidence type="ECO:0000313" key="10">
    <source>
        <dbReference type="Proteomes" id="UP000434223"/>
    </source>
</evidence>
<feature type="transmembrane region" description="Helical" evidence="8">
    <location>
        <begin position="142"/>
        <end position="169"/>
    </location>
</feature>
<dbReference type="PANTHER" id="PTHR30269:SF37">
    <property type="entry name" value="MEMBRANE TRANSPORTER PROTEIN"/>
    <property type="match status" value="1"/>
</dbReference>
<feature type="transmembrane region" description="Helical" evidence="8">
    <location>
        <begin position="21"/>
        <end position="41"/>
    </location>
</feature>
<feature type="transmembrane region" description="Helical" evidence="8">
    <location>
        <begin position="61"/>
        <end position="79"/>
    </location>
</feature>
<keyword evidence="3" id="KW-0813">Transport</keyword>
<dbReference type="GO" id="GO:0005886">
    <property type="term" value="C:plasma membrane"/>
    <property type="evidence" value="ECO:0007669"/>
    <property type="project" value="UniProtKB-SubCell"/>
</dbReference>
<evidence type="ECO:0000256" key="3">
    <source>
        <dbReference type="ARBA" id="ARBA00022448"/>
    </source>
</evidence>